<comment type="caution">
    <text evidence="1">The sequence shown here is derived from an EMBL/GenBank/DDBJ whole genome shotgun (WGS) entry which is preliminary data.</text>
</comment>
<proteinExistence type="predicted"/>
<feature type="non-terminal residue" evidence="1">
    <location>
        <position position="56"/>
    </location>
</feature>
<evidence type="ECO:0000313" key="1">
    <source>
        <dbReference type="EMBL" id="CAE7310934.1"/>
    </source>
</evidence>
<evidence type="ECO:0000313" key="2">
    <source>
        <dbReference type="Proteomes" id="UP000649617"/>
    </source>
</evidence>
<dbReference type="AlphaFoldDB" id="A0A812NFS4"/>
<gene>
    <name evidence="1" type="ORF">SPIL2461_LOCUS7042</name>
</gene>
<organism evidence="1 2">
    <name type="scientific">Symbiodinium pilosum</name>
    <name type="common">Dinoflagellate</name>
    <dbReference type="NCBI Taxonomy" id="2952"/>
    <lineage>
        <taxon>Eukaryota</taxon>
        <taxon>Sar</taxon>
        <taxon>Alveolata</taxon>
        <taxon>Dinophyceae</taxon>
        <taxon>Suessiales</taxon>
        <taxon>Symbiodiniaceae</taxon>
        <taxon>Symbiodinium</taxon>
    </lineage>
</organism>
<keyword evidence="2" id="KW-1185">Reference proteome</keyword>
<reference evidence="1" key="1">
    <citation type="submission" date="2021-02" db="EMBL/GenBank/DDBJ databases">
        <authorList>
            <person name="Dougan E. K."/>
            <person name="Rhodes N."/>
            <person name="Thang M."/>
            <person name="Chan C."/>
        </authorList>
    </citation>
    <scope>NUCLEOTIDE SEQUENCE</scope>
</reference>
<dbReference type="Proteomes" id="UP000649617">
    <property type="component" value="Unassembled WGS sequence"/>
</dbReference>
<accession>A0A812NFS4</accession>
<protein>
    <submittedName>
        <fullName evidence="1">Uncharacterized protein</fullName>
    </submittedName>
</protein>
<dbReference type="OrthoDB" id="432969at2759"/>
<feature type="non-terminal residue" evidence="1">
    <location>
        <position position="1"/>
    </location>
</feature>
<sequence length="56" mass="6129">VLRLSSAALFAAALLAVASFPMRWRAPSQLELLQSVVLDILALVMIFQTFPALRSD</sequence>
<dbReference type="EMBL" id="CAJNIZ010011079">
    <property type="protein sequence ID" value="CAE7310934.1"/>
    <property type="molecule type" value="Genomic_DNA"/>
</dbReference>
<name>A0A812NFS4_SYMPI</name>